<dbReference type="AlphaFoldDB" id="A0AA38HQN1"/>
<reference evidence="2" key="1">
    <citation type="journal article" date="2023" name="G3 (Bethesda)">
        <title>Whole genome assemblies of Zophobas morio and Tenebrio molitor.</title>
        <authorList>
            <person name="Kaur S."/>
            <person name="Stinson S.A."/>
            <person name="diCenzo G.C."/>
        </authorList>
    </citation>
    <scope>NUCLEOTIDE SEQUENCE</scope>
    <source>
        <strain evidence="2">QUZm001</strain>
    </source>
</reference>
<evidence type="ECO:0000256" key="1">
    <source>
        <dbReference type="SAM" id="MobiDB-lite"/>
    </source>
</evidence>
<accession>A0AA38HQN1</accession>
<keyword evidence="3" id="KW-1185">Reference proteome</keyword>
<name>A0AA38HQN1_9CUCU</name>
<feature type="region of interest" description="Disordered" evidence="1">
    <location>
        <begin position="54"/>
        <end position="76"/>
    </location>
</feature>
<organism evidence="2 3">
    <name type="scientific">Zophobas morio</name>
    <dbReference type="NCBI Taxonomy" id="2755281"/>
    <lineage>
        <taxon>Eukaryota</taxon>
        <taxon>Metazoa</taxon>
        <taxon>Ecdysozoa</taxon>
        <taxon>Arthropoda</taxon>
        <taxon>Hexapoda</taxon>
        <taxon>Insecta</taxon>
        <taxon>Pterygota</taxon>
        <taxon>Neoptera</taxon>
        <taxon>Endopterygota</taxon>
        <taxon>Coleoptera</taxon>
        <taxon>Polyphaga</taxon>
        <taxon>Cucujiformia</taxon>
        <taxon>Tenebrionidae</taxon>
        <taxon>Zophobas</taxon>
    </lineage>
</organism>
<protein>
    <submittedName>
        <fullName evidence="2">Uncharacterized protein</fullName>
    </submittedName>
</protein>
<proteinExistence type="predicted"/>
<gene>
    <name evidence="2" type="ORF">Zmor_024914</name>
</gene>
<sequence>MRLLVHYETFTLARVADSPVALEASSLLNETSRRPPTCALENLVRPVIISLSAPSPVPQSQREEMASNTLTPQHRSKSGTVSCIPLQLHFSAHAFFPRRLRRWGSTGSWVIRRFACQVVRVCANCGGRKSATRTRFLIEVL</sequence>
<evidence type="ECO:0000313" key="2">
    <source>
        <dbReference type="EMBL" id="KAJ3642100.1"/>
    </source>
</evidence>
<evidence type="ECO:0000313" key="3">
    <source>
        <dbReference type="Proteomes" id="UP001168821"/>
    </source>
</evidence>
<dbReference type="EMBL" id="JALNTZ010000008">
    <property type="protein sequence ID" value="KAJ3642100.1"/>
    <property type="molecule type" value="Genomic_DNA"/>
</dbReference>
<feature type="compositionally biased region" description="Polar residues" evidence="1">
    <location>
        <begin position="66"/>
        <end position="76"/>
    </location>
</feature>
<comment type="caution">
    <text evidence="2">The sequence shown here is derived from an EMBL/GenBank/DDBJ whole genome shotgun (WGS) entry which is preliminary data.</text>
</comment>
<dbReference type="Proteomes" id="UP001168821">
    <property type="component" value="Unassembled WGS sequence"/>
</dbReference>